<reference evidence="1 2" key="1">
    <citation type="journal article" date="2011" name="J. Bacteriol.">
        <title>Genome sequence of Haloplasma contractile, an unusual contractile bacterium from a deep-sea anoxic brine lake.</title>
        <authorList>
            <person name="Antunes A."/>
            <person name="Alam I."/>
            <person name="El Dorry H."/>
            <person name="Siam R."/>
            <person name="Robertson A."/>
            <person name="Bajic V.B."/>
            <person name="Stingl U."/>
        </authorList>
    </citation>
    <scope>NUCLEOTIDE SEQUENCE [LARGE SCALE GENOMIC DNA]</scope>
    <source>
        <strain evidence="1 2">SSD-17B</strain>
    </source>
</reference>
<protein>
    <submittedName>
        <fullName evidence="1">Uncharacterized protein</fullName>
    </submittedName>
</protein>
<name>F7PU40_9MOLU</name>
<accession>F7PU40</accession>
<dbReference type="Proteomes" id="UP000005707">
    <property type="component" value="Unassembled WGS sequence"/>
</dbReference>
<dbReference type="EMBL" id="AFNU02000008">
    <property type="protein sequence ID" value="ERJ11783.1"/>
    <property type="molecule type" value="Genomic_DNA"/>
</dbReference>
<organism evidence="1 2">
    <name type="scientific">Haloplasma contractile SSD-17B</name>
    <dbReference type="NCBI Taxonomy" id="1033810"/>
    <lineage>
        <taxon>Bacteria</taxon>
        <taxon>Bacillati</taxon>
        <taxon>Mycoplasmatota</taxon>
        <taxon>Mollicutes</taxon>
        <taxon>Haloplasmatales</taxon>
        <taxon>Haloplasmataceae</taxon>
        <taxon>Haloplasma</taxon>
    </lineage>
</organism>
<proteinExistence type="predicted"/>
<evidence type="ECO:0000313" key="2">
    <source>
        <dbReference type="Proteomes" id="UP000005707"/>
    </source>
</evidence>
<keyword evidence="2" id="KW-1185">Reference proteome</keyword>
<dbReference type="InParanoid" id="F7PU40"/>
<gene>
    <name evidence="1" type="ORF">HLPCO_002266</name>
</gene>
<sequence>MNRLRVIAVEKGELDDAIACVYKDNQFYVYDTFGELYLQKEYFSNFYSLLNLVNTDKFELTDFYIDQGTKIQRGNLTLYNEVLDVGIKKALKQFSDALQNDESYIINGDLILTQEFRMYLSGYRQAKDDFEKYFYNLISKGIYINEQKVNLFNKLKYTETSYSYTIDRLFFKLLMQLYGSGTYHRYELEIDYHNKDMIKEIEEIVELNPTISSLDDFNKELIVRSRLKGVYSIIDRIYEEFDTYCDNPGYKQAFFYDIFTRLFKLEYNNYIDLDRIYIEK</sequence>
<dbReference type="STRING" id="1033810.HLPCO_002266"/>
<reference evidence="1 2" key="2">
    <citation type="journal article" date="2013" name="PLoS ONE">
        <title>INDIGO - INtegrated Data Warehouse of MIcrobial GenOmes with Examples from the Red Sea Extremophiles.</title>
        <authorList>
            <person name="Alam I."/>
            <person name="Antunes A."/>
            <person name="Kamau A.A."/>
            <person name="Ba Alawi W."/>
            <person name="Kalkatawi M."/>
            <person name="Stingl U."/>
            <person name="Bajic V.B."/>
        </authorList>
    </citation>
    <scope>NUCLEOTIDE SEQUENCE [LARGE SCALE GENOMIC DNA]</scope>
    <source>
        <strain evidence="1 2">SSD-17B</strain>
    </source>
</reference>
<dbReference type="AlphaFoldDB" id="F7PU40"/>
<comment type="caution">
    <text evidence="1">The sequence shown here is derived from an EMBL/GenBank/DDBJ whole genome shotgun (WGS) entry which is preliminary data.</text>
</comment>
<evidence type="ECO:0000313" key="1">
    <source>
        <dbReference type="EMBL" id="ERJ11783.1"/>
    </source>
</evidence>
<dbReference type="RefSeq" id="WP_008825349.1">
    <property type="nucleotide sequence ID" value="NZ_AFNU02000008.1"/>
</dbReference>